<name>A0A081B6K9_9HYPH</name>
<dbReference type="RefSeq" id="WP_045441777.1">
    <property type="nucleotide sequence ID" value="NZ_BBIO01000001.1"/>
</dbReference>
<keyword evidence="2" id="KW-1185">Reference proteome</keyword>
<dbReference type="Proteomes" id="UP000028702">
    <property type="component" value="Unassembled WGS sequence"/>
</dbReference>
<comment type="caution">
    <text evidence="1">The sequence shown here is derived from an EMBL/GenBank/DDBJ whole genome shotgun (WGS) entry which is preliminary data.</text>
</comment>
<accession>A0A081B6K9</accession>
<organism evidence="1 2">
    <name type="scientific">Tepidicaulis marinus</name>
    <dbReference type="NCBI Taxonomy" id="1333998"/>
    <lineage>
        <taxon>Bacteria</taxon>
        <taxon>Pseudomonadati</taxon>
        <taxon>Pseudomonadota</taxon>
        <taxon>Alphaproteobacteria</taxon>
        <taxon>Hyphomicrobiales</taxon>
        <taxon>Parvibaculaceae</taxon>
        <taxon>Tepidicaulis</taxon>
    </lineage>
</organism>
<evidence type="ECO:0000313" key="2">
    <source>
        <dbReference type="Proteomes" id="UP000028702"/>
    </source>
</evidence>
<proteinExistence type="predicted"/>
<evidence type="ECO:0000313" key="1">
    <source>
        <dbReference type="EMBL" id="GAK43677.1"/>
    </source>
</evidence>
<reference evidence="1 2" key="1">
    <citation type="submission" date="2014-07" db="EMBL/GenBank/DDBJ databases">
        <title>Tepidicaulis marinum gen. nov., sp. nov., a novel marine bacterium denitrifying nitrate to nitrous oxide strictly under microaerobic conditions.</title>
        <authorList>
            <person name="Takeuchi M."/>
            <person name="Yamagishi T."/>
            <person name="Kamagata Y."/>
            <person name="Oshima K."/>
            <person name="Hattori M."/>
            <person name="Katayama T."/>
            <person name="Hanada S."/>
            <person name="Tamaki H."/>
            <person name="Marumo K."/>
            <person name="Maeda H."/>
            <person name="Nedachi M."/>
            <person name="Iwasaki W."/>
            <person name="Suwa Y."/>
            <person name="Sakata S."/>
        </authorList>
    </citation>
    <scope>NUCLEOTIDE SEQUENCE [LARGE SCALE GENOMIC DNA]</scope>
    <source>
        <strain evidence="1 2">MA2</strain>
    </source>
</reference>
<gene>
    <name evidence="1" type="ORF">M2A_0176</name>
</gene>
<protein>
    <submittedName>
        <fullName evidence="1">Conserved protein</fullName>
    </submittedName>
</protein>
<dbReference type="eggNOG" id="ENOG5032AAZ">
    <property type="taxonomic scope" value="Bacteria"/>
</dbReference>
<dbReference type="EMBL" id="BBIO01000001">
    <property type="protein sequence ID" value="GAK43677.1"/>
    <property type="molecule type" value="Genomic_DNA"/>
</dbReference>
<sequence>MNQDPQRAPTDQELELLSQEMPALARLRDFARLAESVQWFSDLGTPLRKSVREIARAYLDGLGFPDVHMARLHSWEEAAAAGESLDWDTEGWEAEEGLRAALTTDALEQLSQEALEVGLAYLFSAIEDPIRQAVLTAAAIWGEDDEELLAAAMGSALQAAHCAALAVVAGEDDETHPFIHRFRLFERGRWPVSLAGRTYNIF</sequence>
<dbReference type="AlphaFoldDB" id="A0A081B6K9"/>